<dbReference type="EMBL" id="KT342856">
    <property type="protein sequence ID" value="ANA08039.1"/>
    <property type="molecule type" value="Genomic_DNA"/>
</dbReference>
<sequence length="81" mass="8979">MAWEVAPQASRAIAGLYLSFGDKTRAVNRISGKRRIDRSVEVFGEILHEMGTKAASRLMRLFAYCSFRSAAPSSVPYLSQP</sequence>
<accession>A0A166H2S4</accession>
<organism evidence="1">
    <name type="scientific">uncultured bacterium 5G4</name>
    <dbReference type="NCBI Taxonomy" id="1701326"/>
    <lineage>
        <taxon>Bacteria</taxon>
        <taxon>environmental samples</taxon>
    </lineage>
</organism>
<reference evidence="1" key="1">
    <citation type="submission" date="2015-07" db="EMBL/GenBank/DDBJ databases">
        <title>Exploring the genomic information of specific uncultured soil bacteria through a new metagenomic library-based strategy.</title>
        <authorList>
            <person name="Liu Y."/>
            <person name="Zhang R."/>
        </authorList>
    </citation>
    <scope>NUCLEOTIDE SEQUENCE</scope>
</reference>
<name>A0A166H2S4_9BACT</name>
<proteinExistence type="predicted"/>
<dbReference type="AlphaFoldDB" id="A0A166H2S4"/>
<evidence type="ECO:0000313" key="1">
    <source>
        <dbReference type="EMBL" id="ANA08039.1"/>
    </source>
</evidence>
<protein>
    <submittedName>
        <fullName evidence="1">Uncharacterized protein</fullName>
    </submittedName>
</protein>
<gene>
    <name evidence="1" type="ORF">5G4_010</name>
</gene>